<keyword evidence="2 3" id="KW-0175">Coiled coil</keyword>
<dbReference type="GO" id="GO:0008093">
    <property type="term" value="F:cytoskeletal anchor activity"/>
    <property type="evidence" value="ECO:0007669"/>
    <property type="project" value="InterPro"/>
</dbReference>
<evidence type="ECO:0000256" key="3">
    <source>
        <dbReference type="SAM" id="Coils"/>
    </source>
</evidence>
<feature type="non-terminal residue" evidence="4">
    <location>
        <position position="119"/>
    </location>
</feature>
<comment type="similarity">
    <text evidence="1">Belongs to the BicD family.</text>
</comment>
<reference evidence="4 5" key="1">
    <citation type="journal article" date="2015" name="Genome Biol. Evol.">
        <title>The genome of winter moth (Operophtera brumata) provides a genomic perspective on sexual dimorphism and phenology.</title>
        <authorList>
            <person name="Derks M.F."/>
            <person name="Smit S."/>
            <person name="Salis L."/>
            <person name="Schijlen E."/>
            <person name="Bossers A."/>
            <person name="Mateman C."/>
            <person name="Pijl A.S."/>
            <person name="de Ridder D."/>
            <person name="Groenen M.A."/>
            <person name="Visser M.E."/>
            <person name="Megens H.J."/>
        </authorList>
    </citation>
    <scope>NUCLEOTIDE SEQUENCE [LARGE SCALE GENOMIC DNA]</scope>
    <source>
        <strain evidence="4">WM2013NL</strain>
        <tissue evidence="4">Head and thorax</tissue>
    </source>
</reference>
<evidence type="ECO:0000313" key="4">
    <source>
        <dbReference type="EMBL" id="KOB70010.1"/>
    </source>
</evidence>
<sequence length="119" mass="13196">MAATAQHELSVAQLQAEIERLGRELDQASSEKIQSAQLGLVLLEEKGALQQRCDALEGLYENTRHDLEITQEALMKLDTTQKVTTRSGIEQENALLNESAAMESSLTLQIIELESETKQ</sequence>
<gene>
    <name evidence="4" type="ORF">OBRU01_16016</name>
</gene>
<dbReference type="GO" id="GO:0070507">
    <property type="term" value="P:regulation of microtubule cytoskeleton organization"/>
    <property type="evidence" value="ECO:0007669"/>
    <property type="project" value="TreeGrafter"/>
</dbReference>
<dbReference type="GO" id="GO:0005794">
    <property type="term" value="C:Golgi apparatus"/>
    <property type="evidence" value="ECO:0007669"/>
    <property type="project" value="TreeGrafter"/>
</dbReference>
<dbReference type="STRING" id="104452.A0A0L7L3L8"/>
<accession>A0A0L7L3L8</accession>
<feature type="coiled-coil region" evidence="3">
    <location>
        <begin position="4"/>
        <end position="31"/>
    </location>
</feature>
<name>A0A0L7L3L8_OPEBR</name>
<dbReference type="InterPro" id="IPR018477">
    <property type="entry name" value="BICD"/>
</dbReference>
<evidence type="ECO:0000256" key="1">
    <source>
        <dbReference type="ARBA" id="ARBA00010061"/>
    </source>
</evidence>
<dbReference type="AlphaFoldDB" id="A0A0L7L3L8"/>
<dbReference type="GO" id="GO:0070840">
    <property type="term" value="F:dynein complex binding"/>
    <property type="evidence" value="ECO:0007669"/>
    <property type="project" value="InterPro"/>
</dbReference>
<dbReference type="Proteomes" id="UP000037510">
    <property type="component" value="Unassembled WGS sequence"/>
</dbReference>
<keyword evidence="5" id="KW-1185">Reference proteome</keyword>
<organism evidence="4 5">
    <name type="scientific">Operophtera brumata</name>
    <name type="common">Winter moth</name>
    <name type="synonym">Phalaena brumata</name>
    <dbReference type="NCBI Taxonomy" id="104452"/>
    <lineage>
        <taxon>Eukaryota</taxon>
        <taxon>Metazoa</taxon>
        <taxon>Ecdysozoa</taxon>
        <taxon>Arthropoda</taxon>
        <taxon>Hexapoda</taxon>
        <taxon>Insecta</taxon>
        <taxon>Pterygota</taxon>
        <taxon>Neoptera</taxon>
        <taxon>Endopterygota</taxon>
        <taxon>Lepidoptera</taxon>
        <taxon>Glossata</taxon>
        <taxon>Ditrysia</taxon>
        <taxon>Geometroidea</taxon>
        <taxon>Geometridae</taxon>
        <taxon>Larentiinae</taxon>
        <taxon>Operophtera</taxon>
    </lineage>
</organism>
<dbReference type="GO" id="GO:0072393">
    <property type="term" value="P:microtubule anchoring at microtubule organizing center"/>
    <property type="evidence" value="ECO:0007669"/>
    <property type="project" value="TreeGrafter"/>
</dbReference>
<dbReference type="GO" id="GO:0034452">
    <property type="term" value="F:dynactin binding"/>
    <property type="evidence" value="ECO:0007669"/>
    <property type="project" value="TreeGrafter"/>
</dbReference>
<comment type="caution">
    <text evidence="4">The sequence shown here is derived from an EMBL/GenBank/DDBJ whole genome shotgun (WGS) entry which is preliminary data.</text>
</comment>
<dbReference type="GO" id="GO:0005829">
    <property type="term" value="C:cytosol"/>
    <property type="evidence" value="ECO:0007669"/>
    <property type="project" value="TreeGrafter"/>
</dbReference>
<evidence type="ECO:0000256" key="2">
    <source>
        <dbReference type="ARBA" id="ARBA00023054"/>
    </source>
</evidence>
<proteinExistence type="inferred from homology"/>
<dbReference type="PANTHER" id="PTHR31233">
    <property type="entry name" value="BICAUDAL D FAMILY MEMBER"/>
    <property type="match status" value="1"/>
</dbReference>
<dbReference type="EMBL" id="JTDY01003180">
    <property type="protein sequence ID" value="KOB70010.1"/>
    <property type="molecule type" value="Genomic_DNA"/>
</dbReference>
<protein>
    <submittedName>
        <fullName evidence="4">Protein bicaudal D</fullName>
    </submittedName>
</protein>
<evidence type="ECO:0000313" key="5">
    <source>
        <dbReference type="Proteomes" id="UP000037510"/>
    </source>
</evidence>
<dbReference type="PANTHER" id="PTHR31233:SF6">
    <property type="entry name" value="PROTEIN BICAUDAL D"/>
    <property type="match status" value="1"/>
</dbReference>